<evidence type="ECO:0000256" key="1">
    <source>
        <dbReference type="ARBA" id="ARBA00010518"/>
    </source>
</evidence>
<proteinExistence type="inferred from homology"/>
<evidence type="ECO:0000256" key="2">
    <source>
        <dbReference type="ARBA" id="ARBA00012920"/>
    </source>
</evidence>
<dbReference type="SUPFAM" id="SSF53774">
    <property type="entry name" value="Glutaminase/Asparaginase"/>
    <property type="match status" value="1"/>
</dbReference>
<dbReference type="Gene3D" id="3.40.50.40">
    <property type="match status" value="1"/>
</dbReference>
<dbReference type="InterPro" id="IPR027473">
    <property type="entry name" value="L-asparaginase_C"/>
</dbReference>
<accession>A0ABW5RDS3</accession>
<gene>
    <name evidence="5" type="ORF">ACFSUC_16295</name>
</gene>
<protein>
    <recommendedName>
        <fullName evidence="2">asparaginase</fullName>
        <ecNumber evidence="2">3.5.1.1</ecNumber>
    </recommendedName>
</protein>
<feature type="domain" description="L-asparaginase N-terminal" evidence="4">
    <location>
        <begin position="3"/>
        <end position="168"/>
    </location>
</feature>
<feature type="active site" evidence="3">
    <location>
        <position position="12"/>
    </location>
</feature>
<evidence type="ECO:0000259" key="4">
    <source>
        <dbReference type="Pfam" id="PF00710"/>
    </source>
</evidence>
<evidence type="ECO:0000313" key="6">
    <source>
        <dbReference type="Proteomes" id="UP001597497"/>
    </source>
</evidence>
<dbReference type="PIRSF" id="PIRSF001220">
    <property type="entry name" value="L-ASNase_gatD"/>
    <property type="match status" value="1"/>
</dbReference>
<dbReference type="SMART" id="SM00870">
    <property type="entry name" value="Asparaginase"/>
    <property type="match status" value="1"/>
</dbReference>
<dbReference type="PIRSF" id="PIRSF500176">
    <property type="entry name" value="L_ASNase"/>
    <property type="match status" value="1"/>
</dbReference>
<keyword evidence="6" id="KW-1185">Reference proteome</keyword>
<reference evidence="6" key="1">
    <citation type="journal article" date="2019" name="Int. J. Syst. Evol. Microbiol.">
        <title>The Global Catalogue of Microorganisms (GCM) 10K type strain sequencing project: providing services to taxonomists for standard genome sequencing and annotation.</title>
        <authorList>
            <consortium name="The Broad Institute Genomics Platform"/>
            <consortium name="The Broad Institute Genome Sequencing Center for Infectious Disease"/>
            <person name="Wu L."/>
            <person name="Ma J."/>
        </authorList>
    </citation>
    <scope>NUCLEOTIDE SEQUENCE [LARGE SCALE GENOMIC DNA]</scope>
    <source>
        <strain evidence="6">KCTC 33676</strain>
    </source>
</reference>
<sequence length="356" mass="39480">MTHILVVFTGGTIGSVTENQEIDVHSSSYFILEQYSDSVMSTRSQSELNVQFTPIQPINQLSENVQPQDWTMLYYALKQANYAQYDGVILTHGSDTLAYTSIAMSYMFADSPVPIVTVASNKPLDQPGSNGLRNFAAAVDWIATASLPGVYSIYENVRGQMPVYLASRLLQCRHFTDDFDSTLGEPFAWMENGQPTLHPHTLNPDSAKLNQYAARKEPLLLAGGYTFTSEVLAVRPHPGQSFAYMGWGSTPPKAILLDTYHSATLNIRQGHDHTLVEWLRNARAAGIPVYLTPVKQLEGPHYATTHVLLKEGVIPLVQLSFEAALVKLMLAYGSLPPADIADLMTRELFFEQHSRL</sequence>
<dbReference type="InterPro" id="IPR020827">
    <property type="entry name" value="Asparaginase/glutaminase_AS1"/>
</dbReference>
<dbReference type="EMBL" id="JBHUMM010000043">
    <property type="protein sequence ID" value="MFD2673133.1"/>
    <property type="molecule type" value="Genomic_DNA"/>
</dbReference>
<dbReference type="PROSITE" id="PS51732">
    <property type="entry name" value="ASN_GLN_ASE_3"/>
    <property type="match status" value="1"/>
</dbReference>
<evidence type="ECO:0000256" key="3">
    <source>
        <dbReference type="PROSITE-ProRule" id="PRU10099"/>
    </source>
</evidence>
<dbReference type="PANTHER" id="PTHR11707">
    <property type="entry name" value="L-ASPARAGINASE"/>
    <property type="match status" value="1"/>
</dbReference>
<dbReference type="RefSeq" id="WP_379930690.1">
    <property type="nucleotide sequence ID" value="NZ_JBHUMM010000043.1"/>
</dbReference>
<dbReference type="InterPro" id="IPR006034">
    <property type="entry name" value="Asparaginase/glutaminase-like"/>
</dbReference>
<dbReference type="InterPro" id="IPR027474">
    <property type="entry name" value="L-asparaginase_N"/>
</dbReference>
<dbReference type="EC" id="3.5.1.1" evidence="2"/>
<organism evidence="5 6">
    <name type="scientific">Marinicrinis sediminis</name>
    <dbReference type="NCBI Taxonomy" id="1652465"/>
    <lineage>
        <taxon>Bacteria</taxon>
        <taxon>Bacillati</taxon>
        <taxon>Bacillota</taxon>
        <taxon>Bacilli</taxon>
        <taxon>Bacillales</taxon>
        <taxon>Paenibacillaceae</taxon>
    </lineage>
</organism>
<dbReference type="PROSITE" id="PS00144">
    <property type="entry name" value="ASN_GLN_ASE_1"/>
    <property type="match status" value="1"/>
</dbReference>
<dbReference type="InterPro" id="IPR036152">
    <property type="entry name" value="Asp/glu_Ase-like_sf"/>
</dbReference>
<dbReference type="InterPro" id="IPR037152">
    <property type="entry name" value="L-asparaginase_N_sf"/>
</dbReference>
<dbReference type="PRINTS" id="PR00139">
    <property type="entry name" value="ASNGLNASE"/>
</dbReference>
<dbReference type="Pfam" id="PF00710">
    <property type="entry name" value="Asparaginase"/>
    <property type="match status" value="1"/>
</dbReference>
<comment type="similarity">
    <text evidence="1">Belongs to the asparaginase 1 family.</text>
</comment>
<comment type="caution">
    <text evidence="5">The sequence shown here is derived from an EMBL/GenBank/DDBJ whole genome shotgun (WGS) entry which is preliminary data.</text>
</comment>
<name>A0ABW5RDS3_9BACL</name>
<dbReference type="Gene3D" id="3.40.50.1170">
    <property type="entry name" value="L-asparaginase, N-terminal domain"/>
    <property type="match status" value="1"/>
</dbReference>
<evidence type="ECO:0000313" key="5">
    <source>
        <dbReference type="EMBL" id="MFD2673133.1"/>
    </source>
</evidence>
<dbReference type="PANTHER" id="PTHR11707:SF28">
    <property type="entry name" value="60 KDA LYSOPHOSPHOLIPASE"/>
    <property type="match status" value="1"/>
</dbReference>
<dbReference type="Proteomes" id="UP001597497">
    <property type="component" value="Unassembled WGS sequence"/>
</dbReference>